<accession>A0A225DNL6</accession>
<dbReference type="Gene3D" id="3.40.50.1460">
    <property type="match status" value="1"/>
</dbReference>
<feature type="chain" id="PRO_5012781904" evidence="1">
    <location>
        <begin position="22"/>
        <end position="1045"/>
    </location>
</feature>
<dbReference type="GO" id="GO:0006508">
    <property type="term" value="P:proteolysis"/>
    <property type="evidence" value="ECO:0007669"/>
    <property type="project" value="InterPro"/>
</dbReference>
<protein>
    <submittedName>
        <fullName evidence="3">Tetratricopeptide repeat family protein</fullName>
    </submittedName>
</protein>
<dbReference type="AlphaFoldDB" id="A0A225DNL6"/>
<dbReference type="EMBL" id="NIDE01000004">
    <property type="protein sequence ID" value="OWK42982.1"/>
    <property type="molecule type" value="Genomic_DNA"/>
</dbReference>
<dbReference type="PANTHER" id="PTHR43628">
    <property type="entry name" value="ACTIVATOR OF C KINASE PROTEIN 1-RELATED"/>
    <property type="match status" value="1"/>
</dbReference>
<dbReference type="Proteomes" id="UP000214646">
    <property type="component" value="Unassembled WGS sequence"/>
</dbReference>
<feature type="signal peptide" evidence="1">
    <location>
        <begin position="1"/>
        <end position="21"/>
    </location>
</feature>
<comment type="caution">
    <text evidence="3">The sequence shown here is derived from an EMBL/GenBank/DDBJ whole genome shotgun (WGS) entry which is preliminary data.</text>
</comment>
<dbReference type="InterPro" id="IPR006597">
    <property type="entry name" value="Sel1-like"/>
</dbReference>
<dbReference type="OrthoDB" id="7056571at2"/>
<dbReference type="Gene3D" id="1.25.40.10">
    <property type="entry name" value="Tetratricopeptide repeat domain"/>
    <property type="match status" value="4"/>
</dbReference>
<dbReference type="InterPro" id="IPR011990">
    <property type="entry name" value="TPR-like_helical_dom_sf"/>
</dbReference>
<dbReference type="InterPro" id="IPR029030">
    <property type="entry name" value="Caspase-like_dom_sf"/>
</dbReference>
<gene>
    <name evidence="3" type="ORF">FRUB_02581</name>
</gene>
<dbReference type="SUPFAM" id="SSF52129">
    <property type="entry name" value="Caspase-like"/>
    <property type="match status" value="1"/>
</dbReference>
<evidence type="ECO:0000259" key="2">
    <source>
        <dbReference type="Pfam" id="PF00656"/>
    </source>
</evidence>
<keyword evidence="1" id="KW-0732">Signal</keyword>
<dbReference type="RefSeq" id="WP_088253907.1">
    <property type="nucleotide sequence ID" value="NZ_NIDE01000004.1"/>
</dbReference>
<keyword evidence="4" id="KW-1185">Reference proteome</keyword>
<evidence type="ECO:0000313" key="4">
    <source>
        <dbReference type="Proteomes" id="UP000214646"/>
    </source>
</evidence>
<name>A0A225DNL6_9BACT</name>
<evidence type="ECO:0000313" key="3">
    <source>
        <dbReference type="EMBL" id="OWK42982.1"/>
    </source>
</evidence>
<dbReference type="InterPro" id="IPR011600">
    <property type="entry name" value="Pept_C14_caspase"/>
</dbReference>
<dbReference type="SMART" id="SM00671">
    <property type="entry name" value="SEL1"/>
    <property type="match status" value="12"/>
</dbReference>
<reference evidence="4" key="1">
    <citation type="submission" date="2017-06" db="EMBL/GenBank/DDBJ databases">
        <title>Genome analysis of Fimbriiglobus ruber SP5, the first member of the order Planctomycetales with confirmed chitinolytic capability.</title>
        <authorList>
            <person name="Ravin N.V."/>
            <person name="Rakitin A.L."/>
            <person name="Ivanova A.A."/>
            <person name="Beletsky A.V."/>
            <person name="Kulichevskaya I.S."/>
            <person name="Mardanov A.V."/>
            <person name="Dedysh S.N."/>
        </authorList>
    </citation>
    <scope>NUCLEOTIDE SEQUENCE [LARGE SCALE GENOMIC DNA]</scope>
    <source>
        <strain evidence="4">SP5</strain>
    </source>
</reference>
<dbReference type="PANTHER" id="PTHR43628:SF1">
    <property type="entry name" value="CHITIN SYNTHASE REGULATORY FACTOR 2-RELATED"/>
    <property type="match status" value="1"/>
</dbReference>
<proteinExistence type="predicted"/>
<dbReference type="Pfam" id="PF00656">
    <property type="entry name" value="Peptidase_C14"/>
    <property type="match status" value="1"/>
</dbReference>
<organism evidence="3 4">
    <name type="scientific">Fimbriiglobus ruber</name>
    <dbReference type="NCBI Taxonomy" id="1908690"/>
    <lineage>
        <taxon>Bacteria</taxon>
        <taxon>Pseudomonadati</taxon>
        <taxon>Planctomycetota</taxon>
        <taxon>Planctomycetia</taxon>
        <taxon>Gemmatales</taxon>
        <taxon>Gemmataceae</taxon>
        <taxon>Fimbriiglobus</taxon>
    </lineage>
</organism>
<dbReference type="SUPFAM" id="SSF81901">
    <property type="entry name" value="HCP-like"/>
    <property type="match status" value="4"/>
</dbReference>
<feature type="domain" description="Peptidase C14 caspase" evidence="2">
    <location>
        <begin position="24"/>
        <end position="240"/>
    </location>
</feature>
<dbReference type="InterPro" id="IPR052945">
    <property type="entry name" value="Mitotic_Regulator"/>
</dbReference>
<evidence type="ECO:0000256" key="1">
    <source>
        <dbReference type="SAM" id="SignalP"/>
    </source>
</evidence>
<dbReference type="GO" id="GO:0004197">
    <property type="term" value="F:cysteine-type endopeptidase activity"/>
    <property type="evidence" value="ECO:0007669"/>
    <property type="project" value="InterPro"/>
</dbReference>
<sequence>MRTRFLCALFCVILAVQTAPAAGKRYAVCIGVNQYTSDKLDALGQAVADATALAGVLRDAGYEVALLTPAATRTDPTAAPTSANIAARLAALCADKNPSDTVVVAFIGHGVRFPNDPDYYLCPKDGQLAPDQKRTLISLADIYARLGRCGAGGKVLLCDGCRTDPTPGQIRVPNDVLEAAPPPGVFALFACAPKERGYEHAALGHGVFTHHLLAELNPPARDANADIDFAALATHVCREAPATAARWLGPGARQTPTARVGSGLSPVLLTPADTRLLADRAEVREIWARGGKTDEYVERVAVQRIGEWKEAAERGSAIASFLFANCLRTGHGTGQNVKAAVEWYRKAVAQGKTAAMAYVANGYPDNAEVGQSANAVSAWNNQAADLWDGSAILGAEKVQACTIVVKADEKLKTMWHNQNVITGTPQTISRLDDYWAIMGRETGMESRVLMVNDASALIHPAVTATLEAGKVPTGTVVVKADGKLKAVWHNQNIVPGTPQTISGLEGYWTGTGFGTSTEATVLMVNDAFELIHPTVTATVVFHSEGERETGGEANEAPDWYRKTVTSHESLAMSLLENGCSQSPVVKPHAKAAWYRKATDLNHPQTMRELGTRYAKGLGVKQDAQAAVAWYGKAAAANNSEAMKELAACYMTGFGVQPDAKMAAAWYRKAADLNNPGAMTELGICYGNGTGVKQDDKEAAAWFRKASALNEPRAMGKLGICYTLGLGVGRDQKEALNWFRKAAALNDPQGMIRLGYGLFKGIGVTQDTAEAVALFRKANAINETLALKELRACYLLPVTRGASEKMAELRQAADRNDPRAMTDLGICYRDGVGVRKDPERAAMWFHKAATLNEPKAACSLGCCYETGFGVEQNAEKAVEWYLKAAARDNGRAMVYLWNCYMNGVGVKPDYSQALVWLHKAIALNEPTALYEMGREYGCGFVVEKNKKEALEWYRKAAALNEPQAIIELGNCYEEGIGANEDEKEAVAWYRKGAALNDPKAMYYLGRCYEFGVGVTPDLTEAIAWYWLAKAGGNDIAAVALKRLKED</sequence>
<dbReference type="Pfam" id="PF08238">
    <property type="entry name" value="Sel1"/>
    <property type="match status" value="12"/>
</dbReference>